<name>A0A0F9MET3_9ZZZZ</name>
<accession>A0A0F9MET3</accession>
<dbReference type="EMBL" id="LAZR01009028">
    <property type="protein sequence ID" value="KKM75135.1"/>
    <property type="molecule type" value="Genomic_DNA"/>
</dbReference>
<organism evidence="1">
    <name type="scientific">marine sediment metagenome</name>
    <dbReference type="NCBI Taxonomy" id="412755"/>
    <lineage>
        <taxon>unclassified sequences</taxon>
        <taxon>metagenomes</taxon>
        <taxon>ecological metagenomes</taxon>
    </lineage>
</organism>
<proteinExistence type="predicted"/>
<dbReference type="AlphaFoldDB" id="A0A0F9MET3"/>
<sequence length="87" mass="10370">MTVELIVRSVYGDKLWVKGKPRRVYERLEELGYLHEVYVGPLQIKDNPDCNDMINWCEENNISAITTSIFFHFLNEKDAMAFKLRWM</sequence>
<protein>
    <submittedName>
        <fullName evidence="1">Uncharacterized protein</fullName>
    </submittedName>
</protein>
<gene>
    <name evidence="1" type="ORF">LCGC14_1393360</name>
</gene>
<reference evidence="1" key="1">
    <citation type="journal article" date="2015" name="Nature">
        <title>Complex archaea that bridge the gap between prokaryotes and eukaryotes.</title>
        <authorList>
            <person name="Spang A."/>
            <person name="Saw J.H."/>
            <person name="Jorgensen S.L."/>
            <person name="Zaremba-Niedzwiedzka K."/>
            <person name="Martijn J."/>
            <person name="Lind A.E."/>
            <person name="van Eijk R."/>
            <person name="Schleper C."/>
            <person name="Guy L."/>
            <person name="Ettema T.J."/>
        </authorList>
    </citation>
    <scope>NUCLEOTIDE SEQUENCE</scope>
</reference>
<comment type="caution">
    <text evidence="1">The sequence shown here is derived from an EMBL/GenBank/DDBJ whole genome shotgun (WGS) entry which is preliminary data.</text>
</comment>
<evidence type="ECO:0000313" key="1">
    <source>
        <dbReference type="EMBL" id="KKM75135.1"/>
    </source>
</evidence>